<evidence type="ECO:0000256" key="7">
    <source>
        <dbReference type="SAM" id="SignalP"/>
    </source>
</evidence>
<dbReference type="InterPro" id="IPR034193">
    <property type="entry name" value="PCSK9_ProteinaseK-like"/>
</dbReference>
<evidence type="ECO:0000256" key="3">
    <source>
        <dbReference type="ARBA" id="ARBA00022801"/>
    </source>
</evidence>
<feature type="active site" description="Charge relay system" evidence="5">
    <location>
        <position position="344"/>
    </location>
</feature>
<comment type="caution">
    <text evidence="9">The sequence shown here is derived from an EMBL/GenBank/DDBJ whole genome shotgun (WGS) entry which is preliminary data.</text>
</comment>
<feature type="domain" description="Peptidase S8/S53" evidence="8">
    <location>
        <begin position="157"/>
        <end position="377"/>
    </location>
</feature>
<dbReference type="PROSITE" id="PS00137">
    <property type="entry name" value="SUBTILASE_HIS"/>
    <property type="match status" value="1"/>
</dbReference>
<dbReference type="PANTHER" id="PTHR43806">
    <property type="entry name" value="PEPTIDASE S8"/>
    <property type="match status" value="1"/>
</dbReference>
<feature type="chain" id="PRO_5040737275" evidence="7">
    <location>
        <begin position="28"/>
        <end position="399"/>
    </location>
</feature>
<evidence type="ECO:0000256" key="1">
    <source>
        <dbReference type="ARBA" id="ARBA00011073"/>
    </source>
</evidence>
<organism evidence="9 10">
    <name type="scientific">Glycomyces luteolus</name>
    <dbReference type="NCBI Taxonomy" id="2670330"/>
    <lineage>
        <taxon>Bacteria</taxon>
        <taxon>Bacillati</taxon>
        <taxon>Actinomycetota</taxon>
        <taxon>Actinomycetes</taxon>
        <taxon>Glycomycetales</taxon>
        <taxon>Glycomycetaceae</taxon>
        <taxon>Glycomyces</taxon>
    </lineage>
</organism>
<dbReference type="InterPro" id="IPR023827">
    <property type="entry name" value="Peptidase_S8_Asp-AS"/>
</dbReference>
<dbReference type="CDD" id="cd04077">
    <property type="entry name" value="Peptidases_S8_PCSK9_ProteinaseK_like"/>
    <property type="match status" value="1"/>
</dbReference>
<keyword evidence="10" id="KW-1185">Reference proteome</keyword>
<dbReference type="EMBL" id="JAPZVP010000009">
    <property type="protein sequence ID" value="MDA1360497.1"/>
    <property type="molecule type" value="Genomic_DNA"/>
</dbReference>
<dbReference type="SUPFAM" id="SSF54897">
    <property type="entry name" value="Protease propeptides/inhibitors"/>
    <property type="match status" value="1"/>
</dbReference>
<evidence type="ECO:0000259" key="8">
    <source>
        <dbReference type="Pfam" id="PF00082"/>
    </source>
</evidence>
<accession>A0A9X3PB85</accession>
<evidence type="ECO:0000256" key="4">
    <source>
        <dbReference type="ARBA" id="ARBA00022825"/>
    </source>
</evidence>
<dbReference type="GO" id="GO:0005615">
    <property type="term" value="C:extracellular space"/>
    <property type="evidence" value="ECO:0007669"/>
    <property type="project" value="TreeGrafter"/>
</dbReference>
<feature type="active site" description="Charge relay system" evidence="5">
    <location>
        <position position="192"/>
    </location>
</feature>
<dbReference type="RefSeq" id="WP_270110440.1">
    <property type="nucleotide sequence ID" value="NZ_JAPZVP010000009.1"/>
</dbReference>
<dbReference type="PRINTS" id="PR00723">
    <property type="entry name" value="SUBTILISIN"/>
</dbReference>
<evidence type="ECO:0000256" key="2">
    <source>
        <dbReference type="ARBA" id="ARBA00022670"/>
    </source>
</evidence>
<feature type="signal peptide" evidence="7">
    <location>
        <begin position="1"/>
        <end position="27"/>
    </location>
</feature>
<dbReference type="PROSITE" id="PS00136">
    <property type="entry name" value="SUBTILASE_ASP"/>
    <property type="match status" value="1"/>
</dbReference>
<keyword evidence="3 5" id="KW-0378">Hydrolase</keyword>
<evidence type="ECO:0000313" key="9">
    <source>
        <dbReference type="EMBL" id="MDA1360497.1"/>
    </source>
</evidence>
<dbReference type="Proteomes" id="UP001146067">
    <property type="component" value="Unassembled WGS sequence"/>
</dbReference>
<dbReference type="InterPro" id="IPR022398">
    <property type="entry name" value="Peptidase_S8_His-AS"/>
</dbReference>
<feature type="active site" description="Charge relay system" evidence="5">
    <location>
        <position position="159"/>
    </location>
</feature>
<evidence type="ECO:0000256" key="5">
    <source>
        <dbReference type="PROSITE-ProRule" id="PRU01240"/>
    </source>
</evidence>
<name>A0A9X3PB85_9ACTN</name>
<dbReference type="PROSITE" id="PS51892">
    <property type="entry name" value="SUBTILASE"/>
    <property type="match status" value="1"/>
</dbReference>
<protein>
    <submittedName>
        <fullName evidence="9">S8 family serine peptidase</fullName>
    </submittedName>
</protein>
<dbReference type="PANTHER" id="PTHR43806:SF11">
    <property type="entry name" value="CEREVISIN-RELATED"/>
    <property type="match status" value="1"/>
</dbReference>
<dbReference type="InterPro" id="IPR023828">
    <property type="entry name" value="Peptidase_S8_Ser-AS"/>
</dbReference>
<dbReference type="PROSITE" id="PS00138">
    <property type="entry name" value="SUBTILASE_SER"/>
    <property type="match status" value="1"/>
</dbReference>
<keyword evidence="7" id="KW-0732">Signal</keyword>
<proteinExistence type="inferred from homology"/>
<reference evidence="9" key="1">
    <citation type="submission" date="2022-12" db="EMBL/GenBank/DDBJ databases">
        <title>Gycomyces niveus sp.nov.,a novel actinomycete isolated from soil in Shouguan.</title>
        <authorList>
            <person name="Yang X."/>
        </authorList>
    </citation>
    <scope>NUCLEOTIDE SEQUENCE</scope>
    <source>
        <strain evidence="9">NEAU-A15</strain>
    </source>
</reference>
<dbReference type="InterPro" id="IPR037045">
    <property type="entry name" value="S8pro/Inhibitor_I9_sf"/>
</dbReference>
<comment type="similarity">
    <text evidence="1 5 6">Belongs to the peptidase S8 family.</text>
</comment>
<keyword evidence="4 5" id="KW-0720">Serine protease</keyword>
<evidence type="ECO:0000313" key="10">
    <source>
        <dbReference type="Proteomes" id="UP001146067"/>
    </source>
</evidence>
<dbReference type="InterPro" id="IPR000209">
    <property type="entry name" value="Peptidase_S8/S53_dom"/>
</dbReference>
<dbReference type="Pfam" id="PF00082">
    <property type="entry name" value="Peptidase_S8"/>
    <property type="match status" value="1"/>
</dbReference>
<dbReference type="AlphaFoldDB" id="A0A9X3PB85"/>
<keyword evidence="2 5" id="KW-0645">Protease</keyword>
<dbReference type="Gene3D" id="3.40.50.200">
    <property type="entry name" value="Peptidase S8/S53 domain"/>
    <property type="match status" value="1"/>
</dbReference>
<gene>
    <name evidence="9" type="ORF">O1R50_12740</name>
</gene>
<evidence type="ECO:0000256" key="6">
    <source>
        <dbReference type="RuleBase" id="RU003355"/>
    </source>
</evidence>
<dbReference type="GO" id="GO:0004252">
    <property type="term" value="F:serine-type endopeptidase activity"/>
    <property type="evidence" value="ECO:0007669"/>
    <property type="project" value="UniProtKB-UniRule"/>
</dbReference>
<dbReference type="Gene3D" id="3.30.70.80">
    <property type="entry name" value="Peptidase S8 propeptide/proteinase inhibitor I9"/>
    <property type="match status" value="1"/>
</dbReference>
<sequence length="399" mass="39931">MKTAAAIGIAVAAAGGSLVAASAFANAETPAPDASDLIIGADSPDAIAGEYIVVLEDQGAKATGGLDALADDLGVSVDVEDTLSLVDGYVAEMSEAEAVELASDDSVAYVEQNQMAYASEVQADPPSWGLDRVDQDALPLDQSYEYTQSGAGVEAFVLDTGLNTTHQEFEGRVGEGFDFIDDDADPSDCHGHGTHVAGTIGGSTYGLAKDVTIRPVRVLDCEGSGSYAAIIGGIEWVAANAGESAVANMSLGGSFSQALNDAIAAAVETGVTFAIAAGNEGQDACDVSPGSEPTAITVGATDEDDAAASFSNFGECVDLLAPGVGITSAWIDGDDAENTISGTSMATPHVAGVAALFLESNPGATPDEVATALTEGALADVVADPNGSPNLLLNTAFLG</sequence>
<dbReference type="FunFam" id="3.40.50.200:FF:000014">
    <property type="entry name" value="Proteinase K"/>
    <property type="match status" value="1"/>
</dbReference>
<dbReference type="GO" id="GO:0006508">
    <property type="term" value="P:proteolysis"/>
    <property type="evidence" value="ECO:0007669"/>
    <property type="project" value="UniProtKB-KW"/>
</dbReference>
<dbReference type="SUPFAM" id="SSF52743">
    <property type="entry name" value="Subtilisin-like"/>
    <property type="match status" value="1"/>
</dbReference>
<dbReference type="InterPro" id="IPR015500">
    <property type="entry name" value="Peptidase_S8_subtilisin-rel"/>
</dbReference>
<dbReference type="InterPro" id="IPR050131">
    <property type="entry name" value="Peptidase_S8_subtilisin-like"/>
</dbReference>
<dbReference type="InterPro" id="IPR036852">
    <property type="entry name" value="Peptidase_S8/S53_dom_sf"/>
</dbReference>